<dbReference type="Gene3D" id="1.10.20.10">
    <property type="entry name" value="Histone, subunit A"/>
    <property type="match status" value="1"/>
</dbReference>
<dbReference type="AlphaFoldDB" id="A0A934TNZ4"/>
<organism evidence="1 2">
    <name type="scientific">Ramlibacter ginsenosidimutans</name>
    <dbReference type="NCBI Taxonomy" id="502333"/>
    <lineage>
        <taxon>Bacteria</taxon>
        <taxon>Pseudomonadati</taxon>
        <taxon>Pseudomonadota</taxon>
        <taxon>Betaproteobacteria</taxon>
        <taxon>Burkholderiales</taxon>
        <taxon>Comamonadaceae</taxon>
        <taxon>Ramlibacter</taxon>
    </lineage>
</organism>
<name>A0A934TNZ4_9BURK</name>
<dbReference type="GO" id="GO:0046982">
    <property type="term" value="F:protein heterodimerization activity"/>
    <property type="evidence" value="ECO:0007669"/>
    <property type="project" value="InterPro"/>
</dbReference>
<dbReference type="InterPro" id="IPR009072">
    <property type="entry name" value="Histone-fold"/>
</dbReference>
<sequence>MTVIAGIPRIERLLREAAGIHIDKNDLRRHEEFVNRKIHDLLQRGCAIAKANGRDVVQPWDVPLSGGLQQCMHEFRALDQAIEVRPILDRLAKLPPLELDFSEAVTESLPDLAGGLTIALARSFKILDPGLKNPDTRDWDRAFALFDLLL</sequence>
<dbReference type="CDD" id="cd22922">
    <property type="entry name" value="HFD_Aq328-like_rpt1"/>
    <property type="match status" value="1"/>
</dbReference>
<accession>A0A934TNZ4</accession>
<keyword evidence="2" id="KW-1185">Reference proteome</keyword>
<dbReference type="SUPFAM" id="SSF47113">
    <property type="entry name" value="Histone-fold"/>
    <property type="match status" value="1"/>
</dbReference>
<reference evidence="1" key="1">
    <citation type="journal article" date="2012" name="J. Microbiol. Biotechnol.">
        <title>Ramlibacter ginsenosidimutans sp. nov., with ginsenoside-converting activity.</title>
        <authorList>
            <person name="Wang L."/>
            <person name="An D.S."/>
            <person name="Kim S.G."/>
            <person name="Jin F.X."/>
            <person name="Kim S.C."/>
            <person name="Lee S.T."/>
            <person name="Im W.T."/>
        </authorList>
    </citation>
    <scope>NUCLEOTIDE SEQUENCE</scope>
    <source>
        <strain evidence="1">KACC 17527</strain>
    </source>
</reference>
<evidence type="ECO:0000313" key="1">
    <source>
        <dbReference type="EMBL" id="MBK6004797.1"/>
    </source>
</evidence>
<dbReference type="CDD" id="cd22923">
    <property type="entry name" value="HFD_Aq328-like_rpt2"/>
    <property type="match status" value="1"/>
</dbReference>
<dbReference type="RefSeq" id="WP_201166175.1">
    <property type="nucleotide sequence ID" value="NZ_JAEPWM010000001.1"/>
</dbReference>
<protein>
    <submittedName>
        <fullName evidence="1">DUF1931 family protein</fullName>
    </submittedName>
</protein>
<dbReference type="Proteomes" id="UP000630528">
    <property type="component" value="Unassembled WGS sequence"/>
</dbReference>
<dbReference type="EMBL" id="JAEPWM010000001">
    <property type="protein sequence ID" value="MBK6004797.1"/>
    <property type="molecule type" value="Genomic_DNA"/>
</dbReference>
<evidence type="ECO:0000313" key="2">
    <source>
        <dbReference type="Proteomes" id="UP000630528"/>
    </source>
</evidence>
<dbReference type="InterPro" id="IPR015207">
    <property type="entry name" value="DUF1931"/>
</dbReference>
<dbReference type="Pfam" id="PF09123">
    <property type="entry name" value="DUF1931"/>
    <property type="match status" value="1"/>
</dbReference>
<comment type="caution">
    <text evidence="1">The sequence shown here is derived from an EMBL/GenBank/DDBJ whole genome shotgun (WGS) entry which is preliminary data.</text>
</comment>
<proteinExistence type="predicted"/>
<gene>
    <name evidence="1" type="ORF">JJB11_01730</name>
</gene>
<reference evidence="1" key="2">
    <citation type="submission" date="2021-01" db="EMBL/GenBank/DDBJ databases">
        <authorList>
            <person name="Kang M."/>
        </authorList>
    </citation>
    <scope>NUCLEOTIDE SEQUENCE</scope>
    <source>
        <strain evidence="1">KACC 17527</strain>
    </source>
</reference>